<dbReference type="PROSITE" id="PS50234">
    <property type="entry name" value="VWFA"/>
    <property type="match status" value="1"/>
</dbReference>
<dbReference type="Proteomes" id="UP000078070">
    <property type="component" value="Chromosome"/>
</dbReference>
<dbReference type="PANTHER" id="PTHR22550">
    <property type="entry name" value="SPORE GERMINATION PROTEIN"/>
    <property type="match status" value="1"/>
</dbReference>
<keyword evidence="5" id="KW-1185">Reference proteome</keyword>
<feature type="compositionally biased region" description="Polar residues" evidence="2">
    <location>
        <begin position="612"/>
        <end position="624"/>
    </location>
</feature>
<dbReference type="SUPFAM" id="SSF53300">
    <property type="entry name" value="vWA-like"/>
    <property type="match status" value="1"/>
</dbReference>
<protein>
    <recommendedName>
        <fullName evidence="3">VWFA domain-containing protein</fullName>
    </recommendedName>
</protein>
<gene>
    <name evidence="4" type="ORF">A8C75_11980</name>
</gene>
<feature type="compositionally biased region" description="Low complexity" evidence="2">
    <location>
        <begin position="492"/>
        <end position="508"/>
    </location>
</feature>
<organism evidence="4 5">
    <name type="scientific">Marinobacterium aestuarii</name>
    <dbReference type="NCBI Taxonomy" id="1821621"/>
    <lineage>
        <taxon>Bacteria</taxon>
        <taxon>Pseudomonadati</taxon>
        <taxon>Pseudomonadota</taxon>
        <taxon>Gammaproteobacteria</taxon>
        <taxon>Oceanospirillales</taxon>
        <taxon>Oceanospirillaceae</taxon>
        <taxon>Marinobacterium</taxon>
    </lineage>
</organism>
<dbReference type="PROSITE" id="PS50005">
    <property type="entry name" value="TPR"/>
    <property type="match status" value="1"/>
</dbReference>
<dbReference type="RefSeq" id="WP_067382505.1">
    <property type="nucleotide sequence ID" value="NZ_CP015839.1"/>
</dbReference>
<dbReference type="PROSITE" id="PS50293">
    <property type="entry name" value="TPR_REGION"/>
    <property type="match status" value="1"/>
</dbReference>
<evidence type="ECO:0000259" key="3">
    <source>
        <dbReference type="PROSITE" id="PS50234"/>
    </source>
</evidence>
<reference evidence="4 5" key="2">
    <citation type="journal article" date="2018" name="Int. J. Syst. Evol. Microbiol.">
        <title>Marinobacterium aestuarii sp. nov., a benzene-degrading marine bacterium isolated from estuary sediment.</title>
        <authorList>
            <person name="Bae S.S."/>
            <person name="Jung J."/>
            <person name="Chung D."/>
            <person name="Baek K."/>
        </authorList>
    </citation>
    <scope>NUCLEOTIDE SEQUENCE [LARGE SCALE GENOMIC DNA]</scope>
    <source>
        <strain evidence="4 5">ST58-10</strain>
    </source>
</reference>
<dbReference type="SMART" id="SM00327">
    <property type="entry name" value="VWA"/>
    <property type="match status" value="1"/>
</dbReference>
<dbReference type="EMBL" id="CP015839">
    <property type="protein sequence ID" value="ANG63119.1"/>
    <property type="molecule type" value="Genomic_DNA"/>
</dbReference>
<dbReference type="Gene3D" id="3.40.50.410">
    <property type="entry name" value="von Willebrand factor, type A domain"/>
    <property type="match status" value="1"/>
</dbReference>
<dbReference type="InterPro" id="IPR019734">
    <property type="entry name" value="TPR_rpt"/>
</dbReference>
<evidence type="ECO:0000313" key="5">
    <source>
        <dbReference type="Proteomes" id="UP000078070"/>
    </source>
</evidence>
<dbReference type="SUPFAM" id="SSF48452">
    <property type="entry name" value="TPR-like"/>
    <property type="match status" value="1"/>
</dbReference>
<feature type="domain" description="VWFA" evidence="3">
    <location>
        <begin position="93"/>
        <end position="273"/>
    </location>
</feature>
<dbReference type="Pfam" id="PF13519">
    <property type="entry name" value="VWA_2"/>
    <property type="match status" value="1"/>
</dbReference>
<dbReference type="InterPro" id="IPR002035">
    <property type="entry name" value="VWF_A"/>
</dbReference>
<keyword evidence="1" id="KW-0802">TPR repeat</keyword>
<dbReference type="STRING" id="1821621.A8C75_11980"/>
<dbReference type="Pfam" id="PF00515">
    <property type="entry name" value="TPR_1"/>
    <property type="match status" value="1"/>
</dbReference>
<evidence type="ECO:0000313" key="4">
    <source>
        <dbReference type="EMBL" id="ANG63119.1"/>
    </source>
</evidence>
<feature type="compositionally biased region" description="Low complexity" evidence="2">
    <location>
        <begin position="516"/>
        <end position="536"/>
    </location>
</feature>
<feature type="compositionally biased region" description="Polar residues" evidence="2">
    <location>
        <begin position="537"/>
        <end position="562"/>
    </location>
</feature>
<feature type="repeat" description="TPR" evidence="1">
    <location>
        <begin position="446"/>
        <end position="479"/>
    </location>
</feature>
<evidence type="ECO:0000256" key="1">
    <source>
        <dbReference type="PROSITE-ProRule" id="PRU00339"/>
    </source>
</evidence>
<feature type="compositionally biased region" description="Polar residues" evidence="2">
    <location>
        <begin position="577"/>
        <end position="586"/>
    </location>
</feature>
<proteinExistence type="predicted"/>
<dbReference type="KEGG" id="mars:A8C75_11980"/>
<dbReference type="InterPro" id="IPR050768">
    <property type="entry name" value="UPF0353/GerABKA_families"/>
</dbReference>
<dbReference type="OrthoDB" id="9807628at2"/>
<dbReference type="PANTHER" id="PTHR22550:SF14">
    <property type="entry name" value="VWFA DOMAIN-CONTAINING PROTEIN"/>
    <property type="match status" value="1"/>
</dbReference>
<name>A0A1A9F021_9GAMM</name>
<dbReference type="InterPro" id="IPR036465">
    <property type="entry name" value="vWFA_dom_sf"/>
</dbReference>
<dbReference type="AlphaFoldDB" id="A0A1A9F021"/>
<evidence type="ECO:0000256" key="2">
    <source>
        <dbReference type="SAM" id="MobiDB-lite"/>
    </source>
</evidence>
<accession>A0A1A9F021</accession>
<dbReference type="Gene3D" id="1.25.40.10">
    <property type="entry name" value="Tetratricopeptide repeat domain"/>
    <property type="match status" value="1"/>
</dbReference>
<reference evidence="5" key="1">
    <citation type="submission" date="2016-05" db="EMBL/GenBank/DDBJ databases">
        <authorList>
            <person name="Baek K."/>
            <person name="Yang S.-J."/>
        </authorList>
    </citation>
    <scope>NUCLEOTIDE SEQUENCE [LARGE SCALE GENOMIC DNA]</scope>
    <source>
        <strain evidence="5">ST58-10</strain>
    </source>
</reference>
<feature type="region of interest" description="Disordered" evidence="2">
    <location>
        <begin position="492"/>
        <end position="640"/>
    </location>
</feature>
<dbReference type="InterPro" id="IPR011990">
    <property type="entry name" value="TPR-like_helical_dom_sf"/>
</dbReference>
<feature type="compositionally biased region" description="Basic and acidic residues" evidence="2">
    <location>
        <begin position="625"/>
        <end position="635"/>
    </location>
</feature>
<dbReference type="SMART" id="SM00028">
    <property type="entry name" value="TPR"/>
    <property type="match status" value="1"/>
</dbReference>
<sequence>MIEAFHFLRPLWLLLLVPLALLGYRLWQQQTLGSGWQRLIPASLLQPLLEQQPGQQRRAPLLALGAAWFTATVALAGPSWEQLPQPVYQPQASLVVILDLSPSMLAQDLKPSRLMQARLRMIDLLRARQEGLTALVVYAGDAHLVSPLSQDRQTLLALAPTLSPDIMPIRGSQVEAAVERALALLNESGHGDGQLLLITDGVTPAAADAVAAQLQASGQRLSILGVGTPEGAPIPSDDGSFARDSAGRMILAKLDAQPLIRLARDSGGIYRALSSSASERDDFSAQFAQPRIVSAQQGQLPQGQSFDQWREAGPWLVLLLLPVAALAFRRGWLLSLLLVCLITPSLAPLPAVAAETSHSTENSTANTTGAAQATDAGIAELSRDLWRGLWNTADQQGAAQFQAQQFDQAAGHFRDPAWLGSARYRSGDFSGASDSFRDAIAQQDSAANHYNLGNALAQGGQLKEALDAYEQALQRNPQLADAQANRDLVEQLLQKQQQQEQQQSSQDDQNQDDNQDQSQNPQQGQEQQDNQSGAQQPGNESQQGDSDPQAESQTQDGGSESTPESEADNPTDKGSSKQDQNSTDQPEANADKATGSEANKDAKQAPGDDQNEVATGTEPSPQRSQELERWLRQLPDDPGGLLRRKFEYEYQQKLEAYRQGRWTPPEESRW</sequence>